<evidence type="ECO:0000313" key="2">
    <source>
        <dbReference type="EMBL" id="MFC6084830.1"/>
    </source>
</evidence>
<dbReference type="NCBIfam" id="NF041216">
    <property type="entry name" value="CU044_2847_fam"/>
    <property type="match status" value="1"/>
</dbReference>
<reference evidence="3" key="1">
    <citation type="journal article" date="2019" name="Int. J. Syst. Evol. Microbiol.">
        <title>The Global Catalogue of Microorganisms (GCM) 10K type strain sequencing project: providing services to taxonomists for standard genome sequencing and annotation.</title>
        <authorList>
            <consortium name="The Broad Institute Genomics Platform"/>
            <consortium name="The Broad Institute Genome Sequencing Center for Infectious Disease"/>
            <person name="Wu L."/>
            <person name="Ma J."/>
        </authorList>
    </citation>
    <scope>NUCLEOTIDE SEQUENCE [LARGE SCALE GENOMIC DNA]</scope>
    <source>
        <strain evidence="3">JCM 30346</strain>
    </source>
</reference>
<dbReference type="Pfam" id="PF19493">
    <property type="entry name" value="Trypco1"/>
    <property type="match status" value="1"/>
</dbReference>
<name>A0ABW1NPQ0_9ACTN</name>
<dbReference type="RefSeq" id="WP_380758308.1">
    <property type="nucleotide sequence ID" value="NZ_JBHSRF010000050.1"/>
</dbReference>
<evidence type="ECO:0000259" key="1">
    <source>
        <dbReference type="Pfam" id="PF19493"/>
    </source>
</evidence>
<sequence>MSELMSIALSGGGEVLVEVSPNDPGIRRAGRAGDVIEASTESLQAALQPIRAAAEAALDAFRKSAPNEVEIEFGVRLTAEAGAVIAKSGVEGHLTVKLTWRGES</sequence>
<keyword evidence="3" id="KW-1185">Reference proteome</keyword>
<organism evidence="2 3">
    <name type="scientific">Sphaerisporangium aureirubrum</name>
    <dbReference type="NCBI Taxonomy" id="1544736"/>
    <lineage>
        <taxon>Bacteria</taxon>
        <taxon>Bacillati</taxon>
        <taxon>Actinomycetota</taxon>
        <taxon>Actinomycetes</taxon>
        <taxon>Streptosporangiales</taxon>
        <taxon>Streptosporangiaceae</taxon>
        <taxon>Sphaerisporangium</taxon>
    </lineage>
</organism>
<feature type="domain" description="Trypsin-co-occurring" evidence="1">
    <location>
        <begin position="8"/>
        <end position="101"/>
    </location>
</feature>
<dbReference type="InterPro" id="IPR045794">
    <property type="entry name" value="Trypco1"/>
</dbReference>
<dbReference type="EMBL" id="JBHSRF010000050">
    <property type="protein sequence ID" value="MFC6084830.1"/>
    <property type="molecule type" value="Genomic_DNA"/>
</dbReference>
<gene>
    <name evidence="2" type="ORF">ACFP1K_26960</name>
</gene>
<accession>A0ABW1NPQ0</accession>
<protein>
    <submittedName>
        <fullName evidence="2">CU044_2847 family protein</fullName>
    </submittedName>
</protein>
<comment type="caution">
    <text evidence="2">The sequence shown here is derived from an EMBL/GenBank/DDBJ whole genome shotgun (WGS) entry which is preliminary data.</text>
</comment>
<evidence type="ECO:0000313" key="3">
    <source>
        <dbReference type="Proteomes" id="UP001596137"/>
    </source>
</evidence>
<proteinExistence type="predicted"/>
<dbReference type="Proteomes" id="UP001596137">
    <property type="component" value="Unassembled WGS sequence"/>
</dbReference>